<dbReference type="SUPFAM" id="SSF74853">
    <property type="entry name" value="Lamin A/C globular tail domain"/>
    <property type="match status" value="1"/>
</dbReference>
<protein>
    <submittedName>
        <fullName evidence="6">S-layer homology domain-containing protein</fullName>
    </submittedName>
</protein>
<accession>A0ABW8ICG6</accession>
<dbReference type="InterPro" id="IPR052159">
    <property type="entry name" value="Competence_DNA_uptake"/>
</dbReference>
<feature type="domain" description="SLH" evidence="4">
    <location>
        <begin position="146"/>
        <end position="209"/>
    </location>
</feature>
<dbReference type="CDD" id="cd07731">
    <property type="entry name" value="ComA-like_MBL-fold"/>
    <property type="match status" value="1"/>
</dbReference>
<dbReference type="Pfam" id="PF00395">
    <property type="entry name" value="SLH"/>
    <property type="match status" value="3"/>
</dbReference>
<evidence type="ECO:0000259" key="4">
    <source>
        <dbReference type="PROSITE" id="PS51272"/>
    </source>
</evidence>
<proteinExistence type="predicted"/>
<dbReference type="SMART" id="SM00849">
    <property type="entry name" value="Lactamase_B"/>
    <property type="match status" value="1"/>
</dbReference>
<dbReference type="InterPro" id="IPR035681">
    <property type="entry name" value="ComA-like_MBL"/>
</dbReference>
<reference evidence="6 7" key="1">
    <citation type="submission" date="2023-07" db="EMBL/GenBank/DDBJ databases">
        <title>Bacillus lucianemedeirus sp. nov, a new species isolated from an immunobiological production facility.</title>
        <authorList>
            <person name="Costa L.V."/>
            <person name="Miranda R.V.S.L."/>
            <person name="Brandao M.L.L."/>
            <person name="Reis C.M.F."/>
            <person name="Frazao A.M."/>
            <person name="Cruz F.V."/>
            <person name="Baio P.V.P."/>
            <person name="Veras J.F.C."/>
            <person name="Ramos J.N."/>
            <person name="Vieira V."/>
        </authorList>
    </citation>
    <scope>NUCLEOTIDE SEQUENCE [LARGE SCALE GENOMIC DNA]</scope>
    <source>
        <strain evidence="6 7">B190/17</strain>
    </source>
</reference>
<organism evidence="6 7">
    <name type="scientific">Bacillus lumedeiriae</name>
    <dbReference type="NCBI Taxonomy" id="3058829"/>
    <lineage>
        <taxon>Bacteria</taxon>
        <taxon>Bacillati</taxon>
        <taxon>Bacillota</taxon>
        <taxon>Bacilli</taxon>
        <taxon>Bacillales</taxon>
        <taxon>Bacillaceae</taxon>
        <taxon>Bacillus</taxon>
    </lineage>
</organism>
<evidence type="ECO:0000256" key="3">
    <source>
        <dbReference type="SAM" id="SignalP"/>
    </source>
</evidence>
<keyword evidence="1 3" id="KW-0732">Signal</keyword>
<dbReference type="InterPro" id="IPR001279">
    <property type="entry name" value="Metallo-B-lactamas"/>
</dbReference>
<gene>
    <name evidence="6" type="ORF">QYG89_16430</name>
</gene>
<dbReference type="InterPro" id="IPR001119">
    <property type="entry name" value="SLH_dom"/>
</dbReference>
<dbReference type="Gene3D" id="2.60.40.1260">
    <property type="entry name" value="Lamin Tail domain"/>
    <property type="match status" value="1"/>
</dbReference>
<dbReference type="InterPro" id="IPR036866">
    <property type="entry name" value="RibonucZ/Hydroxyglut_hydro"/>
</dbReference>
<feature type="domain" description="LTD" evidence="5">
    <location>
        <begin position="475"/>
        <end position="584"/>
    </location>
</feature>
<dbReference type="InterPro" id="IPR001322">
    <property type="entry name" value="Lamin_tail_dom"/>
</dbReference>
<evidence type="ECO:0000256" key="1">
    <source>
        <dbReference type="ARBA" id="ARBA00022729"/>
    </source>
</evidence>
<dbReference type="PANTHER" id="PTHR30619">
    <property type="entry name" value="DNA INTERNALIZATION/COMPETENCE PROTEIN COMEC/REC2"/>
    <property type="match status" value="1"/>
</dbReference>
<evidence type="ECO:0000259" key="5">
    <source>
        <dbReference type="PROSITE" id="PS51841"/>
    </source>
</evidence>
<evidence type="ECO:0000256" key="2">
    <source>
        <dbReference type="SAM" id="MobiDB-lite"/>
    </source>
</evidence>
<dbReference type="PROSITE" id="PS51841">
    <property type="entry name" value="LTD"/>
    <property type="match status" value="1"/>
</dbReference>
<dbReference type="PANTHER" id="PTHR30619:SF7">
    <property type="entry name" value="BETA-LACTAMASE DOMAIN PROTEIN"/>
    <property type="match status" value="1"/>
</dbReference>
<feature type="signal peptide" evidence="3">
    <location>
        <begin position="1"/>
        <end position="24"/>
    </location>
</feature>
<feature type="domain" description="SLH" evidence="4">
    <location>
        <begin position="85"/>
        <end position="145"/>
    </location>
</feature>
<dbReference type="Gene3D" id="3.60.15.10">
    <property type="entry name" value="Ribonuclease Z/Hydroxyacylglutathione hydrolase-like"/>
    <property type="match status" value="1"/>
</dbReference>
<dbReference type="SUPFAM" id="SSF56281">
    <property type="entry name" value="Metallo-hydrolase/oxidoreductase"/>
    <property type="match status" value="1"/>
</dbReference>
<name>A0ABW8ICG6_9BACI</name>
<dbReference type="PROSITE" id="PS51272">
    <property type="entry name" value="SLH"/>
    <property type="match status" value="3"/>
</dbReference>
<comment type="caution">
    <text evidence="6">The sequence shown here is derived from an EMBL/GenBank/DDBJ whole genome shotgun (WGS) entry which is preliminary data.</text>
</comment>
<dbReference type="Proteomes" id="UP001619911">
    <property type="component" value="Unassembled WGS sequence"/>
</dbReference>
<dbReference type="InterPro" id="IPR036415">
    <property type="entry name" value="Lamin_tail_dom_sf"/>
</dbReference>
<dbReference type="EMBL" id="JAUIYO010000026">
    <property type="protein sequence ID" value="MFK2827208.1"/>
    <property type="molecule type" value="Genomic_DNA"/>
</dbReference>
<evidence type="ECO:0000313" key="7">
    <source>
        <dbReference type="Proteomes" id="UP001619911"/>
    </source>
</evidence>
<evidence type="ECO:0000313" key="6">
    <source>
        <dbReference type="EMBL" id="MFK2827208.1"/>
    </source>
</evidence>
<feature type="domain" description="SLH" evidence="4">
    <location>
        <begin position="21"/>
        <end position="84"/>
    </location>
</feature>
<feature type="chain" id="PRO_5046324135" evidence="3">
    <location>
        <begin position="25"/>
        <end position="584"/>
    </location>
</feature>
<dbReference type="Pfam" id="PF00932">
    <property type="entry name" value="LTD"/>
    <property type="match status" value="1"/>
</dbReference>
<sequence>MFKNIFSVLMAMFLLAANIQVASANSGFKDVTSFKSEIEFLTSKGIIMGYPDGTFKPDNPITRLQAVQMILREKGVTDFSNVPDPGFIDAKPGTPRYGEIAKAVQLGFINGKVNAKGQKYFDPQGFLTRAQMAKILALAYDLKGSYPIAFTDVRADHWAHDSISALAANGITAGYSDGSFKPGVNLSRQHFSAFMARYLDDKFKPAKEMFAHFIDVDQGDSILIQTPNGKTILVDGGKRSAGEKVVAYLKKAGVTSIDVVVATHPDADHIGGLINVLQSIPVKKVLDSGKVHTTETYHEFLSLIDTKNIAFEVPKTGQALSIDPALKVQVLNSGDRNASDNNENSIVLKLTYGGVSYLLTGDADVKVEEDMITKFDVKSTILKAGHHGAKTSTSQAFVNAVKPAVTILSYGKDNSYGHPTDEVVSRLKAAGSKLYSTAESGDIVVKTDGKTYSVLAKPWQGTITPAPQPPAPNPTPTPAPTPTTGDARIVSKDLAGEKVGIKNFGKANINMTGWQLVSVEGNQKYTFPDGYVLKPGATVYITSGQSAKHQPPTYLKWTTANIWNNSGDMARLFNSNGVKVSEVR</sequence>
<dbReference type="RefSeq" id="WP_404319261.1">
    <property type="nucleotide sequence ID" value="NZ_JAUIYO010000026.1"/>
</dbReference>
<dbReference type="Pfam" id="PF00753">
    <property type="entry name" value="Lactamase_B"/>
    <property type="match status" value="1"/>
</dbReference>
<keyword evidence="7" id="KW-1185">Reference proteome</keyword>
<feature type="region of interest" description="Disordered" evidence="2">
    <location>
        <begin position="462"/>
        <end position="483"/>
    </location>
</feature>
<feature type="compositionally biased region" description="Pro residues" evidence="2">
    <location>
        <begin position="466"/>
        <end position="481"/>
    </location>
</feature>